<dbReference type="PANTHER" id="PTHR43156">
    <property type="entry name" value="STAGE II SPORULATION PROTEIN E-RELATED"/>
    <property type="match status" value="1"/>
</dbReference>
<sequence length="431" mass="46448">MSSGDAHAPGSPAPDTAFDRIDYAAVYQALPGPILLLTPDLVMADANEAYVRVSGRRREELVGRYVFDVFPDDPADPDASGPKNLRVSLERVLATRERDAMAVQKYSVEVPGRPGVYEERYWSTVNVPVIGADGRVALVVHRPEEVTALVRARRALGTAPGWVPSREDAMTVDLLDRAKELEELNERLRQDHARVHEIAVTLQRAMLPATPLAEHPYVAVRYRPATSLLNVCGDWYDLFELDADRLAVAVGDVVGHGLEAAGVMGQLRSALSAAIRATGRPTSALRALAQHARTIEGALATTAVQAVVDRSERTVTYSRAGHPPPLLAHPDGTVEILDRATDPPLGAGDASVPHCEATVTYAPGATLVLYTDGLIERRDEDIDTGLRRLAACLERHHALAPERLADTVLTHLAPAPAPGPDDDTALVAIRL</sequence>
<dbReference type="InterPro" id="IPR052016">
    <property type="entry name" value="Bact_Sigma-Reg"/>
</dbReference>
<dbReference type="Pfam" id="PF07228">
    <property type="entry name" value="SpoIIE"/>
    <property type="match status" value="1"/>
</dbReference>
<dbReference type="PROSITE" id="PS50112">
    <property type="entry name" value="PAS"/>
    <property type="match status" value="1"/>
</dbReference>
<dbReference type="Gene3D" id="3.30.450.20">
    <property type="entry name" value="PAS domain"/>
    <property type="match status" value="1"/>
</dbReference>
<dbReference type="InterPro" id="IPR000014">
    <property type="entry name" value="PAS"/>
</dbReference>
<dbReference type="SUPFAM" id="SSF81606">
    <property type="entry name" value="PP2C-like"/>
    <property type="match status" value="1"/>
</dbReference>
<protein>
    <submittedName>
        <fullName evidence="4">SpoIIE family protein phosphatase</fullName>
    </submittedName>
</protein>
<dbReference type="Gene3D" id="3.60.40.10">
    <property type="entry name" value="PPM-type phosphatase domain"/>
    <property type="match status" value="1"/>
</dbReference>
<dbReference type="Proteomes" id="UP000326979">
    <property type="component" value="Unassembled WGS sequence"/>
</dbReference>
<dbReference type="PANTHER" id="PTHR43156:SF2">
    <property type="entry name" value="STAGE II SPORULATION PROTEIN E"/>
    <property type="match status" value="1"/>
</dbReference>
<evidence type="ECO:0000313" key="4">
    <source>
        <dbReference type="EMBL" id="MPY44265.1"/>
    </source>
</evidence>
<reference evidence="4 5" key="1">
    <citation type="submission" date="2019-07" db="EMBL/GenBank/DDBJ databases">
        <title>New species of Amycolatopsis and Streptomyces.</title>
        <authorList>
            <person name="Duangmal K."/>
            <person name="Teo W.F.A."/>
            <person name="Lipun K."/>
        </authorList>
    </citation>
    <scope>NUCLEOTIDE SEQUENCE [LARGE SCALE GENOMIC DNA]</scope>
    <source>
        <strain evidence="4 5">TISTR 2346</strain>
    </source>
</reference>
<evidence type="ECO:0000259" key="3">
    <source>
        <dbReference type="PROSITE" id="PS50112"/>
    </source>
</evidence>
<evidence type="ECO:0000313" key="5">
    <source>
        <dbReference type="Proteomes" id="UP000326979"/>
    </source>
</evidence>
<dbReference type="GO" id="GO:0016791">
    <property type="term" value="F:phosphatase activity"/>
    <property type="evidence" value="ECO:0007669"/>
    <property type="project" value="TreeGrafter"/>
</dbReference>
<dbReference type="SMART" id="SM00331">
    <property type="entry name" value="PP2C_SIG"/>
    <property type="match status" value="1"/>
</dbReference>
<keyword evidence="5" id="KW-1185">Reference proteome</keyword>
<dbReference type="CDD" id="cd00130">
    <property type="entry name" value="PAS"/>
    <property type="match status" value="1"/>
</dbReference>
<evidence type="ECO:0000256" key="2">
    <source>
        <dbReference type="SAM" id="Coils"/>
    </source>
</evidence>
<keyword evidence="2" id="KW-0175">Coiled coil</keyword>
<feature type="coiled-coil region" evidence="2">
    <location>
        <begin position="171"/>
        <end position="198"/>
    </location>
</feature>
<dbReference type="InterPro" id="IPR036457">
    <property type="entry name" value="PPM-type-like_dom_sf"/>
</dbReference>
<dbReference type="SMART" id="SM00091">
    <property type="entry name" value="PAS"/>
    <property type="match status" value="1"/>
</dbReference>
<keyword evidence="1" id="KW-0378">Hydrolase</keyword>
<comment type="caution">
    <text evidence="4">The sequence shown here is derived from an EMBL/GenBank/DDBJ whole genome shotgun (WGS) entry which is preliminary data.</text>
</comment>
<dbReference type="InterPro" id="IPR013656">
    <property type="entry name" value="PAS_4"/>
</dbReference>
<accession>A0A5N8WDN6</accession>
<feature type="domain" description="PAS" evidence="3">
    <location>
        <begin position="19"/>
        <end position="73"/>
    </location>
</feature>
<organism evidence="4 5">
    <name type="scientific">Streptomyces phyllanthi</name>
    <dbReference type="NCBI Taxonomy" id="1803180"/>
    <lineage>
        <taxon>Bacteria</taxon>
        <taxon>Bacillati</taxon>
        <taxon>Actinomycetota</taxon>
        <taxon>Actinomycetes</taxon>
        <taxon>Kitasatosporales</taxon>
        <taxon>Streptomycetaceae</taxon>
        <taxon>Streptomyces</taxon>
    </lineage>
</organism>
<evidence type="ECO:0000256" key="1">
    <source>
        <dbReference type="ARBA" id="ARBA00022801"/>
    </source>
</evidence>
<dbReference type="Pfam" id="PF08448">
    <property type="entry name" value="PAS_4"/>
    <property type="match status" value="1"/>
</dbReference>
<gene>
    <name evidence="4" type="ORF">FNH04_31470</name>
</gene>
<dbReference type="AlphaFoldDB" id="A0A5N8WDN6"/>
<dbReference type="InterPro" id="IPR001932">
    <property type="entry name" value="PPM-type_phosphatase-like_dom"/>
</dbReference>
<dbReference type="EMBL" id="VJZE01000305">
    <property type="protein sequence ID" value="MPY44265.1"/>
    <property type="molecule type" value="Genomic_DNA"/>
</dbReference>
<dbReference type="RefSeq" id="WP_152789176.1">
    <property type="nucleotide sequence ID" value="NZ_BAABEQ010000028.1"/>
</dbReference>
<dbReference type="OrthoDB" id="118142at2"/>
<proteinExistence type="predicted"/>
<dbReference type="SUPFAM" id="SSF55785">
    <property type="entry name" value="PYP-like sensor domain (PAS domain)"/>
    <property type="match status" value="1"/>
</dbReference>
<name>A0A5N8WDN6_9ACTN</name>
<dbReference type="InterPro" id="IPR035965">
    <property type="entry name" value="PAS-like_dom_sf"/>
</dbReference>